<evidence type="ECO:0000256" key="1">
    <source>
        <dbReference type="SAM" id="MobiDB-lite"/>
    </source>
</evidence>
<accession>A0A7T8JUI3</accession>
<organism evidence="2 3">
    <name type="scientific">Caligus rogercresseyi</name>
    <name type="common">Sea louse</name>
    <dbReference type="NCBI Taxonomy" id="217165"/>
    <lineage>
        <taxon>Eukaryota</taxon>
        <taxon>Metazoa</taxon>
        <taxon>Ecdysozoa</taxon>
        <taxon>Arthropoda</taxon>
        <taxon>Crustacea</taxon>
        <taxon>Multicrustacea</taxon>
        <taxon>Hexanauplia</taxon>
        <taxon>Copepoda</taxon>
        <taxon>Siphonostomatoida</taxon>
        <taxon>Caligidae</taxon>
        <taxon>Caligus</taxon>
    </lineage>
</organism>
<keyword evidence="3" id="KW-1185">Reference proteome</keyword>
<sequence>MATAVASSSPRNSSPKRPTSNPNNNSRSRKRSFLDIHPEFLGQYILSKMDPLTLEKWILLFEERNNKRRRKGQSNLPVSAIKKTARSLSSEGSAPSTFSKFRKYSHDLFTSLGNDFPNPLSFFQQPHNDSLRGISTNLFFAFEASSLRLFLFD</sequence>
<evidence type="ECO:0000313" key="2">
    <source>
        <dbReference type="EMBL" id="QQP35528.1"/>
    </source>
</evidence>
<name>A0A7T8JUI3_CALRO</name>
<reference evidence="3" key="1">
    <citation type="submission" date="2021-01" db="EMBL/GenBank/DDBJ databases">
        <title>Caligus Genome Assembly.</title>
        <authorList>
            <person name="Gallardo-Escarate C."/>
        </authorList>
    </citation>
    <scope>NUCLEOTIDE SEQUENCE [LARGE SCALE GENOMIC DNA]</scope>
</reference>
<dbReference type="Proteomes" id="UP000595437">
    <property type="component" value="Chromosome 18"/>
</dbReference>
<gene>
    <name evidence="2" type="ORF">FKW44_023780</name>
</gene>
<protein>
    <submittedName>
        <fullName evidence="2">Phosphodiesterase</fullName>
    </submittedName>
</protein>
<feature type="non-terminal residue" evidence="2">
    <location>
        <position position="1"/>
    </location>
</feature>
<dbReference type="EMBL" id="CP045907">
    <property type="protein sequence ID" value="QQP35528.1"/>
    <property type="molecule type" value="Genomic_DNA"/>
</dbReference>
<evidence type="ECO:0000313" key="3">
    <source>
        <dbReference type="Proteomes" id="UP000595437"/>
    </source>
</evidence>
<feature type="compositionally biased region" description="Low complexity" evidence="1">
    <location>
        <begin position="7"/>
        <end position="26"/>
    </location>
</feature>
<feature type="region of interest" description="Disordered" evidence="1">
    <location>
        <begin position="1"/>
        <end position="31"/>
    </location>
</feature>
<proteinExistence type="predicted"/>
<dbReference type="AlphaFoldDB" id="A0A7T8JUI3"/>